<dbReference type="Pfam" id="PF03717">
    <property type="entry name" value="PBP_dimer"/>
    <property type="match status" value="1"/>
</dbReference>
<keyword evidence="14 16" id="KW-0131">Cell cycle</keyword>
<dbReference type="InterPro" id="IPR050515">
    <property type="entry name" value="Beta-lactam/transpept"/>
</dbReference>
<accession>A0A1G5CHB0</accession>
<evidence type="ECO:0000259" key="18">
    <source>
        <dbReference type="Pfam" id="PF03717"/>
    </source>
</evidence>
<keyword evidence="12 16" id="KW-0472">Membrane</keyword>
<dbReference type="Gene3D" id="3.90.1310.10">
    <property type="entry name" value="Penicillin-binding protein 2a (Domain 2)"/>
    <property type="match status" value="1"/>
</dbReference>
<evidence type="ECO:0000256" key="9">
    <source>
        <dbReference type="ARBA" id="ARBA00022960"/>
    </source>
</evidence>
<keyword evidence="3 16" id="KW-0997">Cell inner membrane</keyword>
<dbReference type="Gene3D" id="3.30.450.330">
    <property type="match status" value="1"/>
</dbReference>
<evidence type="ECO:0000256" key="15">
    <source>
        <dbReference type="ARBA" id="ARBA00023316"/>
    </source>
</evidence>
<dbReference type="InterPro" id="IPR005311">
    <property type="entry name" value="PBP_dimer"/>
</dbReference>
<dbReference type="Gene3D" id="1.10.150.770">
    <property type="match status" value="1"/>
</dbReference>
<evidence type="ECO:0000256" key="2">
    <source>
        <dbReference type="ARBA" id="ARBA00022475"/>
    </source>
</evidence>
<keyword evidence="10 16" id="KW-0573">Peptidoglycan synthesis</keyword>
<dbReference type="NCBIfam" id="NF011685">
    <property type="entry name" value="PRK15105.1"/>
    <property type="match status" value="1"/>
</dbReference>
<keyword evidence="2 16" id="KW-1003">Cell membrane</keyword>
<organism evidence="19 20">
    <name type="scientific">Basfia succiniciproducens</name>
    <dbReference type="NCBI Taxonomy" id="653940"/>
    <lineage>
        <taxon>Bacteria</taxon>
        <taxon>Pseudomonadati</taxon>
        <taxon>Pseudomonadota</taxon>
        <taxon>Gammaproteobacteria</taxon>
        <taxon>Pasteurellales</taxon>
        <taxon>Pasteurellaceae</taxon>
        <taxon>Basfia</taxon>
    </lineage>
</organism>
<evidence type="ECO:0000256" key="5">
    <source>
        <dbReference type="ARBA" id="ARBA00022645"/>
    </source>
</evidence>
<evidence type="ECO:0000256" key="1">
    <source>
        <dbReference type="ARBA" id="ARBA00004370"/>
    </source>
</evidence>
<proteinExistence type="inferred from homology"/>
<dbReference type="RefSeq" id="WP_090655142.1">
    <property type="nucleotide sequence ID" value="NZ_CP015031.1"/>
</dbReference>
<dbReference type="SUPFAM" id="SSF56519">
    <property type="entry name" value="Penicillin binding protein dimerisation domain"/>
    <property type="match status" value="1"/>
</dbReference>
<evidence type="ECO:0000256" key="14">
    <source>
        <dbReference type="ARBA" id="ARBA00023306"/>
    </source>
</evidence>
<evidence type="ECO:0000256" key="10">
    <source>
        <dbReference type="ARBA" id="ARBA00022984"/>
    </source>
</evidence>
<evidence type="ECO:0000256" key="16">
    <source>
        <dbReference type="HAMAP-Rule" id="MF_02080"/>
    </source>
</evidence>
<comment type="caution">
    <text evidence="19">The sequence shown here is derived from an EMBL/GenBank/DDBJ whole genome shotgun (WGS) entry which is preliminary data.</text>
</comment>
<feature type="domain" description="Penicillin-binding protein dimerisation" evidence="18">
    <location>
        <begin position="89"/>
        <end position="242"/>
    </location>
</feature>
<name>A0A1G5CHB0_9PAST</name>
<evidence type="ECO:0000256" key="6">
    <source>
        <dbReference type="ARBA" id="ARBA00022670"/>
    </source>
</evidence>
<dbReference type="InterPro" id="IPR036138">
    <property type="entry name" value="PBP_dimer_sf"/>
</dbReference>
<protein>
    <recommendedName>
        <fullName evidence="16">Peptidoglycan D,D-transpeptidase FtsI</fullName>
        <ecNumber evidence="16">3.4.16.4</ecNumber>
    </recommendedName>
    <alternativeName>
        <fullName evidence="16">Penicillin-binding protein 3</fullName>
        <shortName evidence="16">PBP-3</shortName>
    </alternativeName>
</protein>
<comment type="catalytic activity">
    <reaction evidence="16">
        <text>Preferential cleavage: (Ac)2-L-Lys-D-Ala-|-D-Ala. Also transpeptidation of peptidyl-alanyl moieties that are N-acyl substituents of D-alanine.</text>
        <dbReference type="EC" id="3.4.16.4"/>
    </reaction>
</comment>
<evidence type="ECO:0000256" key="8">
    <source>
        <dbReference type="ARBA" id="ARBA00022801"/>
    </source>
</evidence>
<comment type="similarity">
    <text evidence="16">Belongs to the transpeptidase family. FtsI subfamily.</text>
</comment>
<dbReference type="EC" id="3.4.16.4" evidence="16"/>
<keyword evidence="8 16" id="KW-0378">Hydrolase</keyword>
<dbReference type="Pfam" id="PF00905">
    <property type="entry name" value="Transpeptidase"/>
    <property type="match status" value="1"/>
</dbReference>
<comment type="pathway">
    <text evidence="16">Cell wall biogenesis; peptidoglycan biosynthesis.</text>
</comment>
<dbReference type="InterPro" id="IPR001460">
    <property type="entry name" value="PCN-bd_Tpept"/>
</dbReference>
<keyword evidence="6 16" id="KW-0645">Protease</keyword>
<dbReference type="Gene3D" id="3.40.710.10">
    <property type="entry name" value="DD-peptidase/beta-lactamase superfamily"/>
    <property type="match status" value="1"/>
</dbReference>
<keyword evidence="20" id="KW-1185">Reference proteome</keyword>
<keyword evidence="15 16" id="KW-0961">Cell wall biogenesis/degradation</keyword>
<dbReference type="Proteomes" id="UP000199588">
    <property type="component" value="Unassembled WGS sequence"/>
</dbReference>
<dbReference type="SUPFAM" id="SSF56601">
    <property type="entry name" value="beta-lactamase/transpeptidase-like"/>
    <property type="match status" value="1"/>
</dbReference>
<keyword evidence="7 16" id="KW-0812">Transmembrane</keyword>
<keyword evidence="13 16" id="KW-0717">Septation</keyword>
<evidence type="ECO:0000256" key="12">
    <source>
        <dbReference type="ARBA" id="ARBA00023136"/>
    </source>
</evidence>
<evidence type="ECO:0000256" key="4">
    <source>
        <dbReference type="ARBA" id="ARBA00022618"/>
    </source>
</evidence>
<evidence type="ECO:0000259" key="17">
    <source>
        <dbReference type="Pfam" id="PF00905"/>
    </source>
</evidence>
<dbReference type="EMBL" id="FMUQ01000008">
    <property type="protein sequence ID" value="SCY01690.1"/>
    <property type="molecule type" value="Genomic_DNA"/>
</dbReference>
<dbReference type="InterPro" id="IPR037532">
    <property type="entry name" value="FtsI_transpept"/>
</dbReference>
<dbReference type="PANTHER" id="PTHR30627">
    <property type="entry name" value="PEPTIDOGLYCAN D,D-TRANSPEPTIDASE"/>
    <property type="match status" value="1"/>
</dbReference>
<keyword evidence="4 16" id="KW-0132">Cell division</keyword>
<comment type="subcellular location">
    <subcellularLocation>
        <location evidence="1">Membrane</location>
    </subcellularLocation>
</comment>
<reference evidence="19 20" key="1">
    <citation type="submission" date="2016-10" db="EMBL/GenBank/DDBJ databases">
        <authorList>
            <person name="Varghese N."/>
            <person name="Submissions S."/>
        </authorList>
    </citation>
    <scope>NUCLEOTIDE SEQUENCE [LARGE SCALE GENOMIC DNA]</scope>
    <source>
        <strain evidence="19 20">DSM 22022</strain>
    </source>
</reference>
<feature type="active site" description="Acyl-ester intermediate" evidence="16">
    <location>
        <position position="329"/>
    </location>
</feature>
<comment type="function">
    <text evidence="16">Catalyzes cross-linking of the peptidoglycan cell wall at the division septum.</text>
</comment>
<evidence type="ECO:0000313" key="20">
    <source>
        <dbReference type="Proteomes" id="UP000199588"/>
    </source>
</evidence>
<dbReference type="HAMAP" id="MF_02080">
    <property type="entry name" value="FtsI_transpept"/>
    <property type="match status" value="1"/>
</dbReference>
<keyword evidence="9 16" id="KW-0133">Cell shape</keyword>
<dbReference type="PANTHER" id="PTHR30627:SF1">
    <property type="entry name" value="PEPTIDOGLYCAN D,D-TRANSPEPTIDASE FTSI"/>
    <property type="match status" value="1"/>
</dbReference>
<gene>
    <name evidence="16" type="primary">ftsI</name>
    <name evidence="19" type="ORF">SAMN02910354_01174</name>
</gene>
<evidence type="ECO:0000256" key="7">
    <source>
        <dbReference type="ARBA" id="ARBA00022692"/>
    </source>
</evidence>
<evidence type="ECO:0000313" key="19">
    <source>
        <dbReference type="EMBL" id="SCY01690.1"/>
    </source>
</evidence>
<evidence type="ECO:0000256" key="3">
    <source>
        <dbReference type="ARBA" id="ARBA00022519"/>
    </source>
</evidence>
<sequence length="618" mass="68406">MVKFNTSRKVSAKPKKSVKKNIMPNTAVKLNKPKIIYETSFLSGRFQVAVGLIIICLLALVARAAYIQIINVDTLTNEADKRSLRTQEIQSVRGSILDRNGQLLSVSVPMHSVVADPKFVLDENSLADKDRWKALADTIGVPYKDLVKRIEKNPRSRFEYFARQVPPSVADYVKKLRITGVVLKSDSRRFYPRAEETAHLLGFTDIDNNGIEGIEKSFNSLLIGKSGSRTYRKDKYGNIVEDISDVKKYDAHDVTLSIDEKLQSMVYREIKKAVAENNAESGTAVLVDIRTGEVLAMVNAPSYNPNKRNGVSEDLMRNRAVTDTFEPGSTIKPFVVLTALQRGAVRRNEIINTGPLVLNGHEIKDVAPRNQQTLDEILENSSNRGVSRLALRMPPSALMETYQNAGLGKATDLGLGGEQAGFLNANRKRWSDIERANVAYGYGINATPLQIARAYITLGSFGIYRPLSITKVDPPVIGNRVFSEKITRDVVNMMEKVAIKNKRALVDGYRVAIKTGTAKKLENGRYVDKYMAYTAGIAPVSDPRFALIILINDPKAGQYYGGAVSAPVFSSIMGYTLRANNITPDGVPVTDKTAARTIRLNNKLSQKMNGETMRKQAN</sequence>
<feature type="domain" description="Penicillin-binding protein transpeptidase" evidence="17">
    <location>
        <begin position="282"/>
        <end position="573"/>
    </location>
</feature>
<evidence type="ECO:0000256" key="13">
    <source>
        <dbReference type="ARBA" id="ARBA00023210"/>
    </source>
</evidence>
<dbReference type="InterPro" id="IPR012338">
    <property type="entry name" value="Beta-lactam/transpept-like"/>
</dbReference>
<keyword evidence="5 16" id="KW-0121">Carboxypeptidase</keyword>
<keyword evidence="11 16" id="KW-1133">Transmembrane helix</keyword>
<evidence type="ECO:0000256" key="11">
    <source>
        <dbReference type="ARBA" id="ARBA00022989"/>
    </source>
</evidence>